<comment type="similarity">
    <text evidence="1 9">Belongs to the eukaryotic-type primase small subunit family.</text>
</comment>
<dbReference type="GO" id="GO:0006269">
    <property type="term" value="P:DNA replication, synthesis of primer"/>
    <property type="evidence" value="ECO:0007669"/>
    <property type="project" value="UniProtKB-KW"/>
</dbReference>
<evidence type="ECO:0000256" key="6">
    <source>
        <dbReference type="ARBA" id="ARBA00022705"/>
    </source>
</evidence>
<dbReference type="GO" id="GO:0005658">
    <property type="term" value="C:alpha DNA polymerase:primase complex"/>
    <property type="evidence" value="ECO:0007669"/>
    <property type="project" value="UniProtKB-ARBA"/>
</dbReference>
<comment type="caution">
    <text evidence="10">The sequence shown here is derived from an EMBL/GenBank/DDBJ whole genome shotgun (WGS) entry which is preliminary data.</text>
</comment>
<dbReference type="CDD" id="cd04860">
    <property type="entry name" value="AE_Prim_S"/>
    <property type="match status" value="1"/>
</dbReference>
<dbReference type="InterPro" id="IPR002755">
    <property type="entry name" value="DNA_primase_S"/>
</dbReference>
<keyword evidence="6 9" id="KW-0235">DNA replication</keyword>
<accession>A0AAW2ZEQ6</accession>
<name>A0AAW2ZEQ6_9EUKA</name>
<evidence type="ECO:0000256" key="7">
    <source>
        <dbReference type="ARBA" id="ARBA00022723"/>
    </source>
</evidence>
<protein>
    <recommendedName>
        <fullName evidence="9">DNA primase</fullName>
        <ecNumber evidence="9">2.7.7.-</ecNumber>
    </recommendedName>
</protein>
<evidence type="ECO:0000256" key="9">
    <source>
        <dbReference type="RuleBase" id="RU003514"/>
    </source>
</evidence>
<dbReference type="PANTHER" id="PTHR10536">
    <property type="entry name" value="DNA PRIMASE SMALL SUBUNIT"/>
    <property type="match status" value="1"/>
</dbReference>
<evidence type="ECO:0000256" key="4">
    <source>
        <dbReference type="ARBA" id="ARBA00022679"/>
    </source>
</evidence>
<dbReference type="AlphaFoldDB" id="A0AAW2ZEQ6"/>
<dbReference type="GO" id="GO:0003899">
    <property type="term" value="F:DNA-directed RNA polymerase activity"/>
    <property type="evidence" value="ECO:0007669"/>
    <property type="project" value="InterPro"/>
</dbReference>
<dbReference type="EMBL" id="JAOPGA020001377">
    <property type="protein sequence ID" value="KAL0487849.1"/>
    <property type="molecule type" value="Genomic_DNA"/>
</dbReference>
<evidence type="ECO:0000256" key="5">
    <source>
        <dbReference type="ARBA" id="ARBA00022695"/>
    </source>
</evidence>
<evidence type="ECO:0000313" key="11">
    <source>
        <dbReference type="Proteomes" id="UP001431209"/>
    </source>
</evidence>
<evidence type="ECO:0000256" key="1">
    <source>
        <dbReference type="ARBA" id="ARBA00009762"/>
    </source>
</evidence>
<dbReference type="NCBIfam" id="TIGR00335">
    <property type="entry name" value="primase_sml"/>
    <property type="match status" value="1"/>
</dbReference>
<keyword evidence="4 9" id="KW-0808">Transferase</keyword>
<keyword evidence="2 9" id="KW-0240">DNA-directed RNA polymerase</keyword>
<proteinExistence type="inferred from homology"/>
<keyword evidence="8" id="KW-0804">Transcription</keyword>
<organism evidence="10 11">
    <name type="scientific">Acrasis kona</name>
    <dbReference type="NCBI Taxonomy" id="1008807"/>
    <lineage>
        <taxon>Eukaryota</taxon>
        <taxon>Discoba</taxon>
        <taxon>Heterolobosea</taxon>
        <taxon>Tetramitia</taxon>
        <taxon>Eutetramitia</taxon>
        <taxon>Acrasidae</taxon>
        <taxon>Acrasis</taxon>
    </lineage>
</organism>
<evidence type="ECO:0000256" key="3">
    <source>
        <dbReference type="ARBA" id="ARBA00022515"/>
    </source>
</evidence>
<reference evidence="10 11" key="1">
    <citation type="submission" date="2024-03" db="EMBL/GenBank/DDBJ databases">
        <title>The Acrasis kona genome and developmental transcriptomes reveal deep origins of eukaryotic multicellular pathways.</title>
        <authorList>
            <person name="Sheikh S."/>
            <person name="Fu C.-J."/>
            <person name="Brown M.W."/>
            <person name="Baldauf S.L."/>
        </authorList>
    </citation>
    <scope>NUCLEOTIDE SEQUENCE [LARGE SCALE GENOMIC DNA]</scope>
    <source>
        <strain evidence="10 11">ATCC MYA-3509</strain>
    </source>
</reference>
<keyword evidence="5" id="KW-0548">Nucleotidyltransferase</keyword>
<keyword evidence="3 9" id="KW-0639">Primosome</keyword>
<dbReference type="EC" id="2.7.7.-" evidence="9"/>
<dbReference type="Proteomes" id="UP001431209">
    <property type="component" value="Unassembled WGS sequence"/>
</dbReference>
<sequence length="401" mass="46302">MVGTNDLRSYYQKFLPSEQIYSWLSYGDPVYFTKREFAFTRDEFFSRYQSFKNGSELKERLTRNERDIPERFEIGCVYSVPPSQQHSVSPGVFVPISKEFVLDIDISDYNDIRMCGCKESNYCRVCWKLMLCGVEVSDYILTSIFGFKNRLWVFSGGRGIHCWVGDESVRSLTNEGRSAVAEFMHLYQSSKDNNSGRQGKVDTNNLSHPSFSTDSKIFQICQKYFVDVFIDGMDILRDSDKYEKLLSFITDSTLKKQVHNLIDGLDEDDDASETWSEIVKVLNVRKNNTFVQAIVLSFVYPRLDLNVSKGLNHLLKSPFCIHPRTGYVCVPLDPKKDVPKGDSQGFYPEDQCPKVGELVNNNQEATKMMESRVEIFKKFVLDLKKQKSQEKLEESDSMLQF</sequence>
<dbReference type="GO" id="GO:0046872">
    <property type="term" value="F:metal ion binding"/>
    <property type="evidence" value="ECO:0007669"/>
    <property type="project" value="UniProtKB-KW"/>
</dbReference>
<keyword evidence="11" id="KW-1185">Reference proteome</keyword>
<evidence type="ECO:0000256" key="8">
    <source>
        <dbReference type="ARBA" id="ARBA00023163"/>
    </source>
</evidence>
<keyword evidence="7" id="KW-0479">Metal-binding</keyword>
<gene>
    <name evidence="10" type="ORF">AKO1_000066</name>
</gene>
<dbReference type="InterPro" id="IPR014052">
    <property type="entry name" value="DNA_primase_ssu_euk/arc"/>
</dbReference>
<dbReference type="Gene3D" id="3.90.920.10">
    <property type="entry name" value="DNA primase, PRIM domain"/>
    <property type="match status" value="1"/>
</dbReference>
<evidence type="ECO:0000256" key="2">
    <source>
        <dbReference type="ARBA" id="ARBA00022478"/>
    </source>
</evidence>
<dbReference type="Pfam" id="PF01896">
    <property type="entry name" value="DNA_primase_S"/>
    <property type="match status" value="1"/>
</dbReference>
<evidence type="ECO:0000313" key="10">
    <source>
        <dbReference type="EMBL" id="KAL0487849.1"/>
    </source>
</evidence>
<dbReference type="SUPFAM" id="SSF56747">
    <property type="entry name" value="Prim-pol domain"/>
    <property type="match status" value="1"/>
</dbReference>